<dbReference type="RefSeq" id="WP_200789464.1">
    <property type="nucleotide sequence ID" value="NZ_JAEDAO010000001.1"/>
</dbReference>
<organism evidence="4 5">
    <name type="scientific">Ramlibacter algicola</name>
    <dbReference type="NCBI Taxonomy" id="2795217"/>
    <lineage>
        <taxon>Bacteria</taxon>
        <taxon>Pseudomonadati</taxon>
        <taxon>Pseudomonadota</taxon>
        <taxon>Betaproteobacteria</taxon>
        <taxon>Burkholderiales</taxon>
        <taxon>Comamonadaceae</taxon>
        <taxon>Ramlibacter</taxon>
    </lineage>
</organism>
<evidence type="ECO:0000256" key="2">
    <source>
        <dbReference type="SAM" id="Phobius"/>
    </source>
</evidence>
<gene>
    <name evidence="4" type="ORF">I8E28_17535</name>
</gene>
<feature type="transmembrane region" description="Helical" evidence="2">
    <location>
        <begin position="18"/>
        <end position="38"/>
    </location>
</feature>
<reference evidence="4" key="1">
    <citation type="submission" date="2020-12" db="EMBL/GenBank/DDBJ databases">
        <title>Ramlibacter sp. nov., isolated from a freshwater alga, Cryptomonas.</title>
        <authorList>
            <person name="Kim H.M."/>
            <person name="Jeon C.O."/>
        </authorList>
    </citation>
    <scope>NUCLEOTIDE SEQUENCE</scope>
    <source>
        <strain evidence="4">CrO1</strain>
    </source>
</reference>
<dbReference type="EMBL" id="JAEDAO010000001">
    <property type="protein sequence ID" value="MBK0394409.1"/>
    <property type="molecule type" value="Genomic_DNA"/>
</dbReference>
<keyword evidence="2" id="KW-0472">Membrane</keyword>
<keyword evidence="2" id="KW-1133">Transmembrane helix</keyword>
<protein>
    <submittedName>
        <fullName evidence="4">AsmA family protein</fullName>
    </submittedName>
</protein>
<name>A0A934Q530_9BURK</name>
<dbReference type="AlphaFoldDB" id="A0A934Q530"/>
<sequence>MQTHVLARGRHSPWWAKVLLAIAVIALLLVVLIAFFPWDTLRGPINRYVTKKTGREFAITRHLDVKVGRTTRVLMDGVQFANPDWAQDRYLVRADAAEVEIRLLPLLLQRRIEMPMIRLTKPQLGLQVEPDGRKTWALGEDTKDEKNVPDIGAFVVDQGEAHYVAKHQGADVRAQFGLQHGAKDAADLPLHFKAGGTWREQQFTAEGRTGDVLYLSQPLQKPFPAEVQLRAGATTLQAHGSVASVATLDGANAEFRLQGDNLAQLYKLVGVVLPDTPRYSVAGRLQRRGETWQATGIEGKLGRSDIAGDLTFAMNDSKPVLKGLLRSKFLDFVDLAAVIGMDEDPKKAATKQVAAAQPAGKGRKGKPKEPRDPNRKVLPDAPLDVSRLKSMDADVEVDAARIVNAKGLPLDRMATHVRLRNGVLLLDPLNMGVAGGEVEGTVRIDANAKPVQAKARLDGRALELSKLVPMSESMRNSIGKLQAQVDLAARGASVHEMLSTSNGRLALLMGKGEISNLALEIAGLDGGEIIKFFTEGDRRVGVRCAVAAFDVDDGVLTSRALLFDTNDTVFNGAAKVNLGTEQMDIYIKPQPKDKSFLSLRSPLKVAGTFGHPEVGLDKVAVAKRALAAVGLGAVNPLMALFATIETGPGQDADCVATLKHAQAGRAEARVEKTAPPVAGAGGKTVDDGKRMGAGRPASAPKR</sequence>
<feature type="compositionally biased region" description="Basic and acidic residues" evidence="1">
    <location>
        <begin position="367"/>
        <end position="378"/>
    </location>
</feature>
<feature type="region of interest" description="Disordered" evidence="1">
    <location>
        <begin position="666"/>
        <end position="702"/>
    </location>
</feature>
<keyword evidence="5" id="KW-1185">Reference proteome</keyword>
<feature type="domain" description="AsmA" evidence="3">
    <location>
        <begin position="17"/>
        <end position="139"/>
    </location>
</feature>
<dbReference type="PANTHER" id="PTHR30441">
    <property type="entry name" value="DUF748 DOMAIN-CONTAINING PROTEIN"/>
    <property type="match status" value="1"/>
</dbReference>
<comment type="caution">
    <text evidence="4">The sequence shown here is derived from an EMBL/GenBank/DDBJ whole genome shotgun (WGS) entry which is preliminary data.</text>
</comment>
<feature type="domain" description="AsmA" evidence="3">
    <location>
        <begin position="196"/>
        <end position="559"/>
    </location>
</feature>
<accession>A0A934Q530</accession>
<feature type="region of interest" description="Disordered" evidence="1">
    <location>
        <begin position="349"/>
        <end position="382"/>
    </location>
</feature>
<dbReference type="InterPro" id="IPR052894">
    <property type="entry name" value="AsmA-related"/>
</dbReference>
<dbReference type="GO" id="GO:0005886">
    <property type="term" value="C:plasma membrane"/>
    <property type="evidence" value="ECO:0007669"/>
    <property type="project" value="TreeGrafter"/>
</dbReference>
<evidence type="ECO:0000313" key="4">
    <source>
        <dbReference type="EMBL" id="MBK0394409.1"/>
    </source>
</evidence>
<proteinExistence type="predicted"/>
<dbReference type="InterPro" id="IPR007844">
    <property type="entry name" value="AsmA"/>
</dbReference>
<dbReference type="Proteomes" id="UP000617041">
    <property type="component" value="Unassembled WGS sequence"/>
</dbReference>
<evidence type="ECO:0000259" key="3">
    <source>
        <dbReference type="Pfam" id="PF05170"/>
    </source>
</evidence>
<dbReference type="Pfam" id="PF05170">
    <property type="entry name" value="AsmA"/>
    <property type="match status" value="2"/>
</dbReference>
<feature type="compositionally biased region" description="Low complexity" evidence="1">
    <location>
        <begin position="350"/>
        <end position="360"/>
    </location>
</feature>
<evidence type="ECO:0000313" key="5">
    <source>
        <dbReference type="Proteomes" id="UP000617041"/>
    </source>
</evidence>
<dbReference type="GO" id="GO:0090313">
    <property type="term" value="P:regulation of protein targeting to membrane"/>
    <property type="evidence" value="ECO:0007669"/>
    <property type="project" value="TreeGrafter"/>
</dbReference>
<dbReference type="PANTHER" id="PTHR30441:SF9">
    <property type="entry name" value="ASMA FAMILY PROTEIN YHJG"/>
    <property type="match status" value="1"/>
</dbReference>
<evidence type="ECO:0000256" key="1">
    <source>
        <dbReference type="SAM" id="MobiDB-lite"/>
    </source>
</evidence>
<keyword evidence="2" id="KW-0812">Transmembrane</keyword>